<evidence type="ECO:0000313" key="1">
    <source>
        <dbReference type="EMBL" id="KAB7781984.1"/>
    </source>
</evidence>
<dbReference type="Proteomes" id="UP000469949">
    <property type="component" value="Unassembled WGS sequence"/>
</dbReference>
<comment type="caution">
    <text evidence="1">The sequence shown here is derived from an EMBL/GenBank/DDBJ whole genome shotgun (WGS) entry which is preliminary data.</text>
</comment>
<dbReference type="RefSeq" id="WP_141953894.1">
    <property type="nucleotide sequence ID" value="NZ_CP039546.1"/>
</dbReference>
<proteinExistence type="predicted"/>
<reference evidence="1 2" key="1">
    <citation type="submission" date="2019-10" db="EMBL/GenBank/DDBJ databases">
        <title>Draft Genome Sequence of the Caffeine Degrading Methylotroph Methylorubrum populi PINKEL.</title>
        <authorList>
            <person name="Dawson S.C."/>
            <person name="Zhang X."/>
            <person name="Wright M.E."/>
            <person name="Sharma G."/>
            <person name="Langner J.T."/>
            <person name="Ditty J.L."/>
            <person name="Subuyuj G.A."/>
        </authorList>
    </citation>
    <scope>NUCLEOTIDE SEQUENCE [LARGE SCALE GENOMIC DNA]</scope>
    <source>
        <strain evidence="1 2">Pinkel</strain>
    </source>
</reference>
<organism evidence="1 2">
    <name type="scientific">Methylorubrum populi</name>
    <dbReference type="NCBI Taxonomy" id="223967"/>
    <lineage>
        <taxon>Bacteria</taxon>
        <taxon>Pseudomonadati</taxon>
        <taxon>Pseudomonadota</taxon>
        <taxon>Alphaproteobacteria</taxon>
        <taxon>Hyphomicrobiales</taxon>
        <taxon>Methylobacteriaceae</taxon>
        <taxon>Methylorubrum</taxon>
    </lineage>
</organism>
<name>A0A514KTS7_9HYPH</name>
<gene>
    <name evidence="1" type="ORF">F8B43_4739</name>
</gene>
<sequence>MKPEIRNRLAALSIIVASLSSGLAVWLITHHTASALLCALIAVPVLVSFYSVLAWALGWPPPKWSDVWAIGYLLP</sequence>
<accession>A0A514KTS7</accession>
<evidence type="ECO:0000313" key="2">
    <source>
        <dbReference type="Proteomes" id="UP000469949"/>
    </source>
</evidence>
<dbReference type="AlphaFoldDB" id="A0A514KTS7"/>
<protein>
    <submittedName>
        <fullName evidence="1">Uncharacterized protein</fullName>
    </submittedName>
</protein>
<dbReference type="EMBL" id="WEKV01000020">
    <property type="protein sequence ID" value="KAB7781984.1"/>
    <property type="molecule type" value="Genomic_DNA"/>
</dbReference>